<feature type="compositionally biased region" description="Low complexity" evidence="1">
    <location>
        <begin position="159"/>
        <end position="171"/>
    </location>
</feature>
<proteinExistence type="predicted"/>
<comment type="caution">
    <text evidence="3">The sequence shown here is derived from an EMBL/GenBank/DDBJ whole genome shotgun (WGS) entry which is preliminary data.</text>
</comment>
<dbReference type="EMBL" id="RJTM01000087">
    <property type="protein sequence ID" value="RNL85414.1"/>
    <property type="molecule type" value="Genomic_DNA"/>
</dbReference>
<dbReference type="AlphaFoldDB" id="A0A3N0EC58"/>
<feature type="chain" id="PRO_5018216081" description="DUF4468 domain-containing protein" evidence="2">
    <location>
        <begin position="20"/>
        <end position="270"/>
    </location>
</feature>
<keyword evidence="2" id="KW-0732">Signal</keyword>
<keyword evidence="4" id="KW-1185">Reference proteome</keyword>
<evidence type="ECO:0000313" key="4">
    <source>
        <dbReference type="Proteomes" id="UP000267469"/>
    </source>
</evidence>
<dbReference type="RefSeq" id="WP_123216364.1">
    <property type="nucleotide sequence ID" value="NZ_RJTM01000087.1"/>
</dbReference>
<feature type="compositionally biased region" description="Polar residues" evidence="1">
    <location>
        <begin position="175"/>
        <end position="184"/>
    </location>
</feature>
<sequence>MKKIIVFAFVIFGVFSGFAQSSVNGYKYVIVPKKFDFLKKENQYQVNALTKFLFEKYNFTTVYANNLTEEMEQNSCLALKADVRDDSNMFTTKLVVELTNCRGEVVFVSEEGKSKEKDYKAAYHDALRKAFLSVEELNYSYDPSLSIVSRRQVATSAPAQQVSAASSTSPVNEVPRNNQATEAAQNVRQRVETKVTAVNNANVLYAQPVDNGYQLVDSTPKVIFVLQNTSADNVFIIKDKNGMLMQKDGKWIAEYYKEGERVQEELNIKF</sequence>
<evidence type="ECO:0000256" key="1">
    <source>
        <dbReference type="SAM" id="MobiDB-lite"/>
    </source>
</evidence>
<name>A0A3N0EC58_SINP1</name>
<dbReference type="Proteomes" id="UP000267469">
    <property type="component" value="Unassembled WGS sequence"/>
</dbReference>
<protein>
    <recommendedName>
        <fullName evidence="5">DUF4468 domain-containing protein</fullName>
    </recommendedName>
</protein>
<organism evidence="3 4">
    <name type="scientific">Sinomicrobium pectinilyticum</name>
    <dbReference type="NCBI Taxonomy" id="1084421"/>
    <lineage>
        <taxon>Bacteria</taxon>
        <taxon>Pseudomonadati</taxon>
        <taxon>Bacteroidota</taxon>
        <taxon>Flavobacteriia</taxon>
        <taxon>Flavobacteriales</taxon>
        <taxon>Flavobacteriaceae</taxon>
        <taxon>Sinomicrobium</taxon>
    </lineage>
</organism>
<dbReference type="OrthoDB" id="1274006at2"/>
<feature type="region of interest" description="Disordered" evidence="1">
    <location>
        <begin position="159"/>
        <end position="184"/>
    </location>
</feature>
<gene>
    <name evidence="3" type="ORF">ED312_12530</name>
</gene>
<feature type="signal peptide" evidence="2">
    <location>
        <begin position="1"/>
        <end position="19"/>
    </location>
</feature>
<accession>A0A3N0EC58</accession>
<reference evidence="3 4" key="1">
    <citation type="submission" date="2018-10" db="EMBL/GenBank/DDBJ databases">
        <title>Sinomicrobium pectinilyticum sp. nov., a pectinase-producing bacterium isolated from alkaline and saline soil, and emended description of the genus Sinomicrobium.</title>
        <authorList>
            <person name="Cheng B."/>
            <person name="Li C."/>
            <person name="Lai Q."/>
            <person name="Du M."/>
            <person name="Shao Z."/>
            <person name="Xu P."/>
            <person name="Yang C."/>
        </authorList>
    </citation>
    <scope>NUCLEOTIDE SEQUENCE [LARGE SCALE GENOMIC DNA]</scope>
    <source>
        <strain evidence="3 4">5DNS001</strain>
    </source>
</reference>
<evidence type="ECO:0008006" key="5">
    <source>
        <dbReference type="Google" id="ProtNLM"/>
    </source>
</evidence>
<evidence type="ECO:0000256" key="2">
    <source>
        <dbReference type="SAM" id="SignalP"/>
    </source>
</evidence>
<evidence type="ECO:0000313" key="3">
    <source>
        <dbReference type="EMBL" id="RNL85414.1"/>
    </source>
</evidence>